<dbReference type="SMART" id="SM00420">
    <property type="entry name" value="HTH_DEOR"/>
    <property type="match status" value="1"/>
</dbReference>
<evidence type="ECO:0000256" key="2">
    <source>
        <dbReference type="ARBA" id="ARBA00023125"/>
    </source>
</evidence>
<dbReference type="InterPro" id="IPR018356">
    <property type="entry name" value="Tscrpt_reg_HTH_DeoR_CS"/>
</dbReference>
<evidence type="ECO:0000259" key="4">
    <source>
        <dbReference type="PROSITE" id="PS51000"/>
    </source>
</evidence>
<dbReference type="PROSITE" id="PS00894">
    <property type="entry name" value="HTH_DEOR_1"/>
    <property type="match status" value="1"/>
</dbReference>
<feature type="domain" description="HTH deoR-type" evidence="4">
    <location>
        <begin position="6"/>
        <end position="61"/>
    </location>
</feature>
<dbReference type="AlphaFoldDB" id="A0A430B4F5"/>
<dbReference type="GO" id="GO:0003677">
    <property type="term" value="F:DNA binding"/>
    <property type="evidence" value="ECO:0007669"/>
    <property type="project" value="UniProtKB-KW"/>
</dbReference>
<dbReference type="Proteomes" id="UP000287605">
    <property type="component" value="Unassembled WGS sequence"/>
</dbReference>
<dbReference type="SUPFAM" id="SSF100950">
    <property type="entry name" value="NagB/RpiA/CoA transferase-like"/>
    <property type="match status" value="1"/>
</dbReference>
<sequence length="253" mass="28473">MRKMLTEERQLTILDRLEMNRVVKIQELVKATHASETTVRRDLQELENQGLLKRVHGGAIIANNLNTELDLKTKAAMNRQEKLSVAKHAVKSIQPEEVIYIDSGTATYEMLPFLKNKNIRIVTNSIAHAHFLNSLSIPTTVLGGRLKLATSAIVGQECVAQMKKYHFSKAFIGVNGIHHQHGLTTPEEEEAFVKTAAIQQSAQVFILADHTKFEKVTFVKFAELTDGHLLTDYLPGKYKKLYPKTIVLTEVCK</sequence>
<proteinExistence type="predicted"/>
<dbReference type="OrthoDB" id="9797223at2"/>
<dbReference type="Gene3D" id="3.40.50.1360">
    <property type="match status" value="1"/>
</dbReference>
<evidence type="ECO:0000313" key="5">
    <source>
        <dbReference type="EMBL" id="RSU15183.1"/>
    </source>
</evidence>
<dbReference type="SMART" id="SM01134">
    <property type="entry name" value="DeoRC"/>
    <property type="match status" value="1"/>
</dbReference>
<dbReference type="GO" id="GO:0003700">
    <property type="term" value="F:DNA-binding transcription factor activity"/>
    <property type="evidence" value="ECO:0007669"/>
    <property type="project" value="InterPro"/>
</dbReference>
<organism evidence="5 6">
    <name type="scientific">Vagococcus elongatus</name>
    <dbReference type="NCBI Taxonomy" id="180344"/>
    <lineage>
        <taxon>Bacteria</taxon>
        <taxon>Bacillati</taxon>
        <taxon>Bacillota</taxon>
        <taxon>Bacilli</taxon>
        <taxon>Lactobacillales</taxon>
        <taxon>Enterococcaceae</taxon>
        <taxon>Vagococcus</taxon>
    </lineage>
</organism>
<dbReference type="InterPro" id="IPR036390">
    <property type="entry name" value="WH_DNA-bd_sf"/>
</dbReference>
<reference evidence="5 6" key="1">
    <citation type="submission" date="2017-05" db="EMBL/GenBank/DDBJ databases">
        <title>Vagococcus spp. assemblies.</title>
        <authorList>
            <person name="Gulvik C.A."/>
        </authorList>
    </citation>
    <scope>NUCLEOTIDE SEQUENCE [LARGE SCALE GENOMIC DNA]</scope>
    <source>
        <strain evidence="5 6">CCUG 51432</strain>
    </source>
</reference>
<comment type="caution">
    <text evidence="5">The sequence shown here is derived from an EMBL/GenBank/DDBJ whole genome shotgun (WGS) entry which is preliminary data.</text>
</comment>
<dbReference type="EMBL" id="NGKA01000002">
    <property type="protein sequence ID" value="RSU15183.1"/>
    <property type="molecule type" value="Genomic_DNA"/>
</dbReference>
<keyword evidence="3" id="KW-0804">Transcription</keyword>
<gene>
    <name evidence="5" type="ORF">CBF29_02285</name>
</gene>
<dbReference type="Pfam" id="PF08220">
    <property type="entry name" value="HTH_DeoR"/>
    <property type="match status" value="1"/>
</dbReference>
<dbReference type="Gene3D" id="1.10.10.10">
    <property type="entry name" value="Winged helix-like DNA-binding domain superfamily/Winged helix DNA-binding domain"/>
    <property type="match status" value="1"/>
</dbReference>
<evidence type="ECO:0000313" key="6">
    <source>
        <dbReference type="Proteomes" id="UP000287605"/>
    </source>
</evidence>
<dbReference type="SUPFAM" id="SSF46785">
    <property type="entry name" value="Winged helix' DNA-binding domain"/>
    <property type="match status" value="1"/>
</dbReference>
<dbReference type="PANTHER" id="PTHR30363">
    <property type="entry name" value="HTH-TYPE TRANSCRIPTIONAL REGULATOR SRLR-RELATED"/>
    <property type="match status" value="1"/>
</dbReference>
<keyword evidence="6" id="KW-1185">Reference proteome</keyword>
<dbReference type="Pfam" id="PF00455">
    <property type="entry name" value="DeoRC"/>
    <property type="match status" value="1"/>
</dbReference>
<evidence type="ECO:0000256" key="3">
    <source>
        <dbReference type="ARBA" id="ARBA00023163"/>
    </source>
</evidence>
<dbReference type="PRINTS" id="PR00037">
    <property type="entry name" value="HTHLACR"/>
</dbReference>
<accession>A0A430B4F5</accession>
<dbReference type="InterPro" id="IPR050313">
    <property type="entry name" value="Carb_Metab_HTH_regulators"/>
</dbReference>
<protein>
    <recommendedName>
        <fullName evidence="4">HTH deoR-type domain-containing protein</fullName>
    </recommendedName>
</protein>
<dbReference type="InterPro" id="IPR036388">
    <property type="entry name" value="WH-like_DNA-bd_sf"/>
</dbReference>
<dbReference type="PROSITE" id="PS51000">
    <property type="entry name" value="HTH_DEOR_2"/>
    <property type="match status" value="1"/>
</dbReference>
<dbReference type="InterPro" id="IPR037171">
    <property type="entry name" value="NagB/RpiA_transferase-like"/>
</dbReference>
<keyword evidence="1" id="KW-0805">Transcription regulation</keyword>
<dbReference type="InterPro" id="IPR014036">
    <property type="entry name" value="DeoR-like_C"/>
</dbReference>
<keyword evidence="2" id="KW-0238">DNA-binding</keyword>
<evidence type="ECO:0000256" key="1">
    <source>
        <dbReference type="ARBA" id="ARBA00023015"/>
    </source>
</evidence>
<dbReference type="PANTHER" id="PTHR30363:SF56">
    <property type="entry name" value="TRANSCRIPTIONAL REGULATOR, DEOR FAMILY"/>
    <property type="match status" value="1"/>
</dbReference>
<name>A0A430B4F5_9ENTE</name>
<dbReference type="InterPro" id="IPR001034">
    <property type="entry name" value="DeoR_HTH"/>
</dbReference>